<accession>A0A512J1F4</accession>
<dbReference type="AlphaFoldDB" id="A0A512J1F4"/>
<reference evidence="2" key="4">
    <citation type="submission" date="2023-01" db="EMBL/GenBank/DDBJ databases">
        <title>Draft genome sequence of Methylobacterium oxalidis strain NBRC 107715.</title>
        <authorList>
            <person name="Sun Q."/>
            <person name="Mori K."/>
        </authorList>
    </citation>
    <scope>NUCLEOTIDE SEQUENCE</scope>
    <source>
        <strain evidence="2">NBRC 107715</strain>
    </source>
</reference>
<sequence length="68" mass="7943">MMLTIILIDRPEAIFAARREGRWVFRGRRSCSSDRCRAREENLTAARWFVSYTFAHACAADEEYPDAE</sequence>
<proteinExistence type="predicted"/>
<reference evidence="4" key="2">
    <citation type="journal article" date="2019" name="Int. J. Syst. Evol. Microbiol.">
        <title>The Global Catalogue of Microorganisms (GCM) 10K type strain sequencing project: providing services to taxonomists for standard genome sequencing and annotation.</title>
        <authorList>
            <consortium name="The Broad Institute Genomics Platform"/>
            <consortium name="The Broad Institute Genome Sequencing Center for Infectious Disease"/>
            <person name="Wu L."/>
            <person name="Ma J."/>
        </authorList>
    </citation>
    <scope>NUCLEOTIDE SEQUENCE [LARGE SCALE GENOMIC DNA]</scope>
    <source>
        <strain evidence="4">NBRC 107715</strain>
    </source>
</reference>
<organism evidence="1 3">
    <name type="scientific">Methylobacterium oxalidis</name>
    <dbReference type="NCBI Taxonomy" id="944322"/>
    <lineage>
        <taxon>Bacteria</taxon>
        <taxon>Pseudomonadati</taxon>
        <taxon>Pseudomonadota</taxon>
        <taxon>Alphaproteobacteria</taxon>
        <taxon>Hyphomicrobiales</taxon>
        <taxon>Methylobacteriaceae</taxon>
        <taxon>Methylobacterium</taxon>
    </lineage>
</organism>
<evidence type="ECO:0000313" key="2">
    <source>
        <dbReference type="EMBL" id="GLS62377.1"/>
    </source>
</evidence>
<dbReference type="Proteomes" id="UP001156856">
    <property type="component" value="Unassembled WGS sequence"/>
</dbReference>
<evidence type="ECO:0000313" key="4">
    <source>
        <dbReference type="Proteomes" id="UP001156856"/>
    </source>
</evidence>
<dbReference type="RefSeq" id="WP_017486769.1">
    <property type="nucleotide sequence ID" value="NZ_BPQW01000093.1"/>
</dbReference>
<protein>
    <submittedName>
        <fullName evidence="1">Uncharacterized protein</fullName>
    </submittedName>
</protein>
<evidence type="ECO:0000313" key="1">
    <source>
        <dbReference type="EMBL" id="GEP03794.1"/>
    </source>
</evidence>
<reference evidence="2" key="1">
    <citation type="journal article" date="2014" name="Int. J. Syst. Evol. Microbiol.">
        <title>Complete genome of a new Firmicutes species belonging to the dominant human colonic microbiota ('Ruminococcus bicirculans') reveals two chromosomes and a selective capacity to utilize plant glucans.</title>
        <authorList>
            <consortium name="NISC Comparative Sequencing Program"/>
            <person name="Wegmann U."/>
            <person name="Louis P."/>
            <person name="Goesmann A."/>
            <person name="Henrissat B."/>
            <person name="Duncan S.H."/>
            <person name="Flint H.J."/>
        </authorList>
    </citation>
    <scope>NUCLEOTIDE SEQUENCE</scope>
    <source>
        <strain evidence="2">NBRC 107715</strain>
    </source>
</reference>
<reference evidence="1 3" key="3">
    <citation type="submission" date="2019-07" db="EMBL/GenBank/DDBJ databases">
        <title>Whole genome shotgun sequence of Methylobacterium oxalidis NBRC 107715.</title>
        <authorList>
            <person name="Hosoyama A."/>
            <person name="Uohara A."/>
            <person name="Ohji S."/>
            <person name="Ichikawa N."/>
        </authorList>
    </citation>
    <scope>NUCLEOTIDE SEQUENCE [LARGE SCALE GENOMIC DNA]</scope>
    <source>
        <strain evidence="1 3">NBRC 107715</strain>
    </source>
</reference>
<comment type="caution">
    <text evidence="1">The sequence shown here is derived from an EMBL/GenBank/DDBJ whole genome shotgun (WGS) entry which is preliminary data.</text>
</comment>
<name>A0A512J1F4_9HYPH</name>
<dbReference type="EMBL" id="BJZU01000028">
    <property type="protein sequence ID" value="GEP03794.1"/>
    <property type="molecule type" value="Genomic_DNA"/>
</dbReference>
<gene>
    <name evidence="2" type="ORF">GCM10007888_07580</name>
    <name evidence="1" type="ORF">MOX02_18320</name>
</gene>
<keyword evidence="4" id="KW-1185">Reference proteome</keyword>
<dbReference type="EMBL" id="BSPK01000008">
    <property type="protein sequence ID" value="GLS62377.1"/>
    <property type="molecule type" value="Genomic_DNA"/>
</dbReference>
<evidence type="ECO:0000313" key="3">
    <source>
        <dbReference type="Proteomes" id="UP000321960"/>
    </source>
</evidence>
<dbReference type="Proteomes" id="UP000321960">
    <property type="component" value="Unassembled WGS sequence"/>
</dbReference>